<organism evidence="1 2">
    <name type="scientific">Datura stramonium</name>
    <name type="common">Jimsonweed</name>
    <name type="synonym">Common thornapple</name>
    <dbReference type="NCBI Taxonomy" id="4076"/>
    <lineage>
        <taxon>Eukaryota</taxon>
        <taxon>Viridiplantae</taxon>
        <taxon>Streptophyta</taxon>
        <taxon>Embryophyta</taxon>
        <taxon>Tracheophyta</taxon>
        <taxon>Spermatophyta</taxon>
        <taxon>Magnoliopsida</taxon>
        <taxon>eudicotyledons</taxon>
        <taxon>Gunneridae</taxon>
        <taxon>Pentapetalae</taxon>
        <taxon>asterids</taxon>
        <taxon>lamiids</taxon>
        <taxon>Solanales</taxon>
        <taxon>Solanaceae</taxon>
        <taxon>Solanoideae</taxon>
        <taxon>Datureae</taxon>
        <taxon>Datura</taxon>
    </lineage>
</organism>
<evidence type="ECO:0000313" key="1">
    <source>
        <dbReference type="EMBL" id="MCE3052449.1"/>
    </source>
</evidence>
<name>A0ABS8WQR8_DATST</name>
<comment type="caution">
    <text evidence="1">The sequence shown here is derived from an EMBL/GenBank/DDBJ whole genome shotgun (WGS) entry which is preliminary data.</text>
</comment>
<sequence>EPYAVNPLRAVIRLPKLVPAKLLGRGGCVCSQKRIPLKVSLGAVDTLARIRKKATPPQQTVASSIITGELLARIPSNKLIKQTGWEDRPV</sequence>
<protein>
    <submittedName>
        <fullName evidence="1">Uncharacterized protein</fullName>
    </submittedName>
</protein>
<feature type="non-terminal residue" evidence="1">
    <location>
        <position position="1"/>
    </location>
</feature>
<proteinExistence type="predicted"/>
<evidence type="ECO:0000313" key="2">
    <source>
        <dbReference type="Proteomes" id="UP000823775"/>
    </source>
</evidence>
<dbReference type="Proteomes" id="UP000823775">
    <property type="component" value="Unassembled WGS sequence"/>
</dbReference>
<accession>A0ABS8WQR8</accession>
<dbReference type="EMBL" id="JACEIK010009609">
    <property type="protein sequence ID" value="MCE3052449.1"/>
    <property type="molecule type" value="Genomic_DNA"/>
</dbReference>
<reference evidence="1 2" key="1">
    <citation type="journal article" date="2021" name="BMC Genomics">
        <title>Datura genome reveals duplications of psychoactive alkaloid biosynthetic genes and high mutation rate following tissue culture.</title>
        <authorList>
            <person name="Rajewski A."/>
            <person name="Carter-House D."/>
            <person name="Stajich J."/>
            <person name="Litt A."/>
        </authorList>
    </citation>
    <scope>NUCLEOTIDE SEQUENCE [LARGE SCALE GENOMIC DNA]</scope>
    <source>
        <strain evidence="1">AR-01</strain>
    </source>
</reference>
<gene>
    <name evidence="1" type="ORF">HAX54_052668</name>
</gene>
<keyword evidence="2" id="KW-1185">Reference proteome</keyword>